<accession>A0A653NRK8</accession>
<keyword evidence="2" id="KW-1185">Reference proteome</keyword>
<reference evidence="1 2" key="1">
    <citation type="submission" date="2019-10" db="EMBL/GenBank/DDBJ databases">
        <authorList>
            <person name="Karimi E."/>
        </authorList>
    </citation>
    <scope>NUCLEOTIDE SEQUENCE [LARGE SCALE GENOMIC DNA]</scope>
    <source>
        <strain evidence="1">Maribacter sp. 151</strain>
    </source>
</reference>
<sequence>MILNCSSIIDRLINSLKLSHLLSNKKINFARVIILHEIYNSSFIVFDYFNCFWARSYQKARKKE</sequence>
<protein>
    <submittedName>
        <fullName evidence="1">Uncharacterized protein</fullName>
    </submittedName>
</protein>
<dbReference type="Proteomes" id="UP000430202">
    <property type="component" value="Unassembled WGS sequence"/>
</dbReference>
<organism evidence="1 2">
    <name type="scientific">Maribacter litoralis</name>
    <dbReference type="NCBI Taxonomy" id="2059726"/>
    <lineage>
        <taxon>Bacteria</taxon>
        <taxon>Pseudomonadati</taxon>
        <taxon>Bacteroidota</taxon>
        <taxon>Flavobacteriia</taxon>
        <taxon>Flavobacteriales</taxon>
        <taxon>Flavobacteriaceae</taxon>
        <taxon>Maribacter</taxon>
    </lineage>
</organism>
<proteinExistence type="predicted"/>
<evidence type="ECO:0000313" key="1">
    <source>
        <dbReference type="EMBL" id="VXB20338.1"/>
    </source>
</evidence>
<evidence type="ECO:0000313" key="2">
    <source>
        <dbReference type="Proteomes" id="UP000430202"/>
    </source>
</evidence>
<dbReference type="AlphaFoldDB" id="A0A653NRK8"/>
<dbReference type="EMBL" id="CABWLR010000002">
    <property type="protein sequence ID" value="VXB20338.1"/>
    <property type="molecule type" value="Genomic_DNA"/>
</dbReference>
<gene>
    <name evidence="1" type="ORF">MARI151_20007</name>
</gene>
<name>A0A653NRK8_9FLAO</name>